<name>X8J9N3_9AGAM</name>
<dbReference type="PANTHER" id="PTHR43976:SF16">
    <property type="entry name" value="SHORT-CHAIN DEHYDROGENASE_REDUCTASE FAMILY PROTEIN"/>
    <property type="match status" value="1"/>
</dbReference>
<evidence type="ECO:0000313" key="4">
    <source>
        <dbReference type="EMBL" id="EUC60324.1"/>
    </source>
</evidence>
<accession>X8J9N3</accession>
<evidence type="ECO:0000256" key="3">
    <source>
        <dbReference type="RuleBase" id="RU000363"/>
    </source>
</evidence>
<organism evidence="4 5">
    <name type="scientific">Rhizoctonia solani AG-3 Rhs1AP</name>
    <dbReference type="NCBI Taxonomy" id="1086054"/>
    <lineage>
        <taxon>Eukaryota</taxon>
        <taxon>Fungi</taxon>
        <taxon>Dikarya</taxon>
        <taxon>Basidiomycota</taxon>
        <taxon>Agaricomycotina</taxon>
        <taxon>Agaricomycetes</taxon>
        <taxon>Cantharellales</taxon>
        <taxon>Ceratobasidiaceae</taxon>
        <taxon>Rhizoctonia</taxon>
    </lineage>
</organism>
<dbReference type="OrthoDB" id="1274115at2759"/>
<evidence type="ECO:0000313" key="5">
    <source>
        <dbReference type="Proteomes" id="UP000030108"/>
    </source>
</evidence>
<dbReference type="AlphaFoldDB" id="X8J9N3"/>
<evidence type="ECO:0000256" key="1">
    <source>
        <dbReference type="ARBA" id="ARBA00006484"/>
    </source>
</evidence>
<dbReference type="Pfam" id="PF00106">
    <property type="entry name" value="adh_short"/>
    <property type="match status" value="1"/>
</dbReference>
<dbReference type="GO" id="GO:0016491">
    <property type="term" value="F:oxidoreductase activity"/>
    <property type="evidence" value="ECO:0007669"/>
    <property type="project" value="UniProtKB-KW"/>
</dbReference>
<dbReference type="PANTHER" id="PTHR43976">
    <property type="entry name" value="SHORT CHAIN DEHYDROGENASE"/>
    <property type="match status" value="1"/>
</dbReference>
<dbReference type="Proteomes" id="UP000030108">
    <property type="component" value="Unassembled WGS sequence"/>
</dbReference>
<dbReference type="EMBL" id="JATN01000319">
    <property type="protein sequence ID" value="EUC60324.1"/>
    <property type="molecule type" value="Genomic_DNA"/>
</dbReference>
<dbReference type="PRINTS" id="PR00081">
    <property type="entry name" value="GDHRDH"/>
</dbReference>
<dbReference type="SUPFAM" id="SSF51735">
    <property type="entry name" value="NAD(P)-binding Rossmann-fold domains"/>
    <property type="match status" value="1"/>
</dbReference>
<protein>
    <submittedName>
        <fullName evidence="4">Short-chain oxidoreductase</fullName>
    </submittedName>
</protein>
<sequence>MSDSQLTDSCSSVWFITGCSTGMGREFVLALLNLGQHVIATARNIERIHDLEEAGATVMSLDVTWSPDKLKEVATTAIGIHGKIDYLINNAGYACQGAIEELDHQETYDLFNTNVFGVLNVTRSFLPHFRERKAGGIVIISSMASTHYFPGLTIYAATRAAVSMVGEGLKAGVTHLGIEVLSIDLATFRTPALKRDTNLKRATQVIADYGPINDWFDDWREKLVGHEVNDPKLGVLRIIELITQSGMAAGRGVPARIPLGRDSRDPLIKRCHDTVEVVEAWSDVICSTAY</sequence>
<feature type="non-terminal residue" evidence="4">
    <location>
        <position position="290"/>
    </location>
</feature>
<dbReference type="InterPro" id="IPR002347">
    <property type="entry name" value="SDR_fam"/>
</dbReference>
<keyword evidence="2" id="KW-0560">Oxidoreductase</keyword>
<comment type="similarity">
    <text evidence="1 3">Belongs to the short-chain dehydrogenases/reductases (SDR) family.</text>
</comment>
<dbReference type="InterPro" id="IPR051911">
    <property type="entry name" value="SDR_oxidoreductase"/>
</dbReference>
<proteinExistence type="inferred from homology"/>
<dbReference type="Gene3D" id="3.40.50.720">
    <property type="entry name" value="NAD(P)-binding Rossmann-like Domain"/>
    <property type="match status" value="1"/>
</dbReference>
<evidence type="ECO:0000256" key="2">
    <source>
        <dbReference type="ARBA" id="ARBA00023002"/>
    </source>
</evidence>
<dbReference type="InterPro" id="IPR036291">
    <property type="entry name" value="NAD(P)-bd_dom_sf"/>
</dbReference>
<dbReference type="PRINTS" id="PR00080">
    <property type="entry name" value="SDRFAMILY"/>
</dbReference>
<gene>
    <name evidence="4" type="ORF">RSOL_337380</name>
</gene>
<comment type="caution">
    <text evidence="4">The sequence shown here is derived from an EMBL/GenBank/DDBJ whole genome shotgun (WGS) entry which is preliminary data.</text>
</comment>
<reference evidence="5" key="1">
    <citation type="journal article" date="2014" name="Genome Announc.">
        <title>Draft genome sequence of the plant-pathogenic soil fungus Rhizoctonia solani anastomosis group 3 strain Rhs1AP.</title>
        <authorList>
            <person name="Cubeta M.A."/>
            <person name="Thomas E."/>
            <person name="Dean R.A."/>
            <person name="Jabaji S."/>
            <person name="Neate S.M."/>
            <person name="Tavantzis S."/>
            <person name="Toda T."/>
            <person name="Vilgalys R."/>
            <person name="Bharathan N."/>
            <person name="Fedorova-Abrams N."/>
            <person name="Pakala S.B."/>
            <person name="Pakala S.M."/>
            <person name="Zafar N."/>
            <person name="Joardar V."/>
            <person name="Losada L."/>
            <person name="Nierman W.C."/>
        </authorList>
    </citation>
    <scope>NUCLEOTIDE SEQUENCE [LARGE SCALE GENOMIC DNA]</scope>
    <source>
        <strain evidence="5">AG-3</strain>
    </source>
</reference>